<organism evidence="7 8">
    <name type="scientific">Okeania hirsuta</name>
    <dbReference type="NCBI Taxonomy" id="1458930"/>
    <lineage>
        <taxon>Bacteria</taxon>
        <taxon>Bacillati</taxon>
        <taxon>Cyanobacteriota</taxon>
        <taxon>Cyanophyceae</taxon>
        <taxon>Oscillatoriophycideae</taxon>
        <taxon>Oscillatoriales</taxon>
        <taxon>Microcoleaceae</taxon>
        <taxon>Okeania</taxon>
    </lineage>
</organism>
<comment type="cofactor">
    <cofactor evidence="1">
        <name>pyridoxal 5'-phosphate</name>
        <dbReference type="ChEBI" id="CHEBI:597326"/>
    </cofactor>
</comment>
<dbReference type="GO" id="GO:0019481">
    <property type="term" value="P:L-alanine catabolic process, by transamination"/>
    <property type="evidence" value="ECO:0007669"/>
    <property type="project" value="TreeGrafter"/>
</dbReference>
<evidence type="ECO:0000256" key="4">
    <source>
        <dbReference type="ARBA" id="ARBA00013049"/>
    </source>
</evidence>
<evidence type="ECO:0000256" key="6">
    <source>
        <dbReference type="ARBA" id="ARBA00022679"/>
    </source>
</evidence>
<dbReference type="InterPro" id="IPR015421">
    <property type="entry name" value="PyrdxlP-dep_Trfase_major"/>
</dbReference>
<dbReference type="InterPro" id="IPR005814">
    <property type="entry name" value="Aminotrans_3"/>
</dbReference>
<dbReference type="OrthoDB" id="9807885at2"/>
<keyword evidence="6 7" id="KW-0808">Transferase</keyword>
<sequence length="170" mass="19180">MSSLCCQSSTRTIRKLQHSSTLYLHPTIAEYAKMLVDKMPGNLSKVYFVNSGSEANDLAMLMARVYTQNFDIITLRNGYHGMAGQTMGLTSQNTWKYPIPHNFGIHHAINADPERGYWSHDDDNITDKYANDVKNLIEQATCGNIAAFITEVGFKSLGVDQSNKFYVFQR</sequence>
<proteinExistence type="inferred from homology"/>
<gene>
    <name evidence="7" type="ORF">D5R40_22460</name>
</gene>
<dbReference type="GO" id="GO:0030170">
    <property type="term" value="F:pyridoxal phosphate binding"/>
    <property type="evidence" value="ECO:0007669"/>
    <property type="project" value="InterPro"/>
</dbReference>
<keyword evidence="8" id="KW-1185">Reference proteome</keyword>
<dbReference type="PANTHER" id="PTHR45688:SF3">
    <property type="entry name" value="ALANINE--GLYOXYLATE AMINOTRANSFERASE 2, MITOCHONDRIAL"/>
    <property type="match status" value="1"/>
</dbReference>
<dbReference type="GO" id="GO:0009436">
    <property type="term" value="P:glyoxylate catabolic process"/>
    <property type="evidence" value="ECO:0007669"/>
    <property type="project" value="TreeGrafter"/>
</dbReference>
<comment type="similarity">
    <text evidence="2">Belongs to the class-III pyridoxal-phosphate-dependent aminotransferase family.</text>
</comment>
<accession>A0A3N6RAE6</accession>
<name>A0A3N6RAE6_9CYAN</name>
<keyword evidence="5 7" id="KW-0032">Aminotransferase</keyword>
<dbReference type="SUPFAM" id="SSF53383">
    <property type="entry name" value="PLP-dependent transferases"/>
    <property type="match status" value="1"/>
</dbReference>
<comment type="subunit">
    <text evidence="3">Homotetramer.</text>
</comment>
<evidence type="ECO:0000256" key="5">
    <source>
        <dbReference type="ARBA" id="ARBA00022576"/>
    </source>
</evidence>
<dbReference type="EC" id="2.6.1.44" evidence="4"/>
<dbReference type="GO" id="GO:0008453">
    <property type="term" value="F:alanine-glyoxylate transaminase activity"/>
    <property type="evidence" value="ECO:0007669"/>
    <property type="project" value="UniProtKB-EC"/>
</dbReference>
<dbReference type="Gene3D" id="3.40.640.10">
    <property type="entry name" value="Type I PLP-dependent aspartate aminotransferase-like (Major domain)"/>
    <property type="match status" value="1"/>
</dbReference>
<dbReference type="PANTHER" id="PTHR45688">
    <property type="match status" value="1"/>
</dbReference>
<evidence type="ECO:0000313" key="8">
    <source>
        <dbReference type="Proteomes" id="UP000269154"/>
    </source>
</evidence>
<comment type="caution">
    <text evidence="7">The sequence shown here is derived from an EMBL/GenBank/DDBJ whole genome shotgun (WGS) entry which is preliminary data.</text>
</comment>
<evidence type="ECO:0000256" key="2">
    <source>
        <dbReference type="ARBA" id="ARBA00008954"/>
    </source>
</evidence>
<evidence type="ECO:0000256" key="3">
    <source>
        <dbReference type="ARBA" id="ARBA00011881"/>
    </source>
</evidence>
<dbReference type="Pfam" id="PF00202">
    <property type="entry name" value="Aminotran_3"/>
    <property type="match status" value="1"/>
</dbReference>
<dbReference type="InterPro" id="IPR015424">
    <property type="entry name" value="PyrdxlP-dep_Trfase"/>
</dbReference>
<dbReference type="AlphaFoldDB" id="A0A3N6RAE6"/>
<protein>
    <recommendedName>
        <fullName evidence="4">alanine--glyoxylate transaminase</fullName>
        <ecNumber evidence="4">2.6.1.44</ecNumber>
    </recommendedName>
</protein>
<reference evidence="7 8" key="1">
    <citation type="journal article" date="2018" name="ACS Chem. Biol.">
        <title>Ketoreductase domain dysfunction expands chemodiversity: malyngamide biosynthesis in the cyanobacterium Okeania hirsuta.</title>
        <authorList>
            <person name="Moss N.A."/>
            <person name="Leao T."/>
            <person name="Rankin M."/>
            <person name="McCullough T.M."/>
            <person name="Qu P."/>
            <person name="Korobeynikov A."/>
            <person name="Smith J.L."/>
            <person name="Gerwick L."/>
            <person name="Gerwick W.H."/>
        </authorList>
    </citation>
    <scope>NUCLEOTIDE SEQUENCE [LARGE SCALE GENOMIC DNA]</scope>
    <source>
        <strain evidence="7 8">PAB10Feb10-1</strain>
    </source>
</reference>
<evidence type="ECO:0000313" key="7">
    <source>
        <dbReference type="EMBL" id="RQH32376.1"/>
    </source>
</evidence>
<dbReference type="EMBL" id="RCBY01000156">
    <property type="protein sequence ID" value="RQH32376.1"/>
    <property type="molecule type" value="Genomic_DNA"/>
</dbReference>
<evidence type="ECO:0000256" key="1">
    <source>
        <dbReference type="ARBA" id="ARBA00001933"/>
    </source>
</evidence>
<dbReference type="Proteomes" id="UP000269154">
    <property type="component" value="Unassembled WGS sequence"/>
</dbReference>